<dbReference type="Proteomes" id="UP000094379">
    <property type="component" value="Unassembled WGS sequence"/>
</dbReference>
<proteinExistence type="predicted"/>
<evidence type="ECO:0000313" key="1">
    <source>
        <dbReference type="EMBL" id="ODN67502.1"/>
    </source>
</evidence>
<dbReference type="InterPro" id="IPR004615">
    <property type="entry name" value="DNA_pol_III_psi"/>
</dbReference>
<gene>
    <name evidence="1" type="ORF">A9E74_00847</name>
</gene>
<dbReference type="GO" id="GO:0003887">
    <property type="term" value="F:DNA-directed DNA polymerase activity"/>
    <property type="evidence" value="ECO:0007669"/>
    <property type="project" value="InterPro"/>
</dbReference>
<reference evidence="1 2" key="1">
    <citation type="submission" date="2016-07" db="EMBL/GenBank/DDBJ databases">
        <title>Draft Genome Sequence of Methylophaga muralis Bur 1.</title>
        <authorList>
            <person name="Vasilenko O.V."/>
            <person name="Doronina N.V."/>
            <person name="Shmareva M.N."/>
            <person name="Tarlachkov S.V."/>
            <person name="Mustakhimov I."/>
            <person name="Trotsenko Y.A."/>
        </authorList>
    </citation>
    <scope>NUCLEOTIDE SEQUENCE [LARGE SCALE GENOMIC DNA]</scope>
    <source>
        <strain evidence="1 2">Bur 1</strain>
    </source>
</reference>
<accession>A0A1E3GTV8</accession>
<dbReference type="EMBL" id="MCRI01000005">
    <property type="protein sequence ID" value="ODN67502.1"/>
    <property type="molecule type" value="Genomic_DNA"/>
</dbReference>
<dbReference type="Pfam" id="PF03603">
    <property type="entry name" value="DNA_III_psi"/>
    <property type="match status" value="1"/>
</dbReference>
<evidence type="ECO:0000313" key="2">
    <source>
        <dbReference type="Proteomes" id="UP000094379"/>
    </source>
</evidence>
<name>A0A1E3GTV8_9GAMM</name>
<sequence>MSLSAQQYFVLDQMGIPVWVPRADEAVTTADMSSETIDFSQFDFAKPWLVITENQLSVAENRLLRAIFGSINVQLNDVTVIDMQFSKALQDFSADKTVALVLGEELSQKLNLKPYNSLSCQQLENDVLAMISPSLRILLEQPQRKEEMWQAIQQLRNLRASLSD</sequence>
<organism evidence="1 2">
    <name type="scientific">Methylophaga muralis</name>
    <dbReference type="NCBI Taxonomy" id="291169"/>
    <lineage>
        <taxon>Bacteria</taxon>
        <taxon>Pseudomonadati</taxon>
        <taxon>Pseudomonadota</taxon>
        <taxon>Gammaproteobacteria</taxon>
        <taxon>Thiotrichales</taxon>
        <taxon>Piscirickettsiaceae</taxon>
        <taxon>Methylophaga</taxon>
    </lineage>
</organism>
<keyword evidence="2" id="KW-1185">Reference proteome</keyword>
<dbReference type="AlphaFoldDB" id="A0A1E3GTV8"/>
<protein>
    <submittedName>
        <fullName evidence="1">DNA polymerase III psi subunit</fullName>
    </submittedName>
</protein>
<dbReference type="RefSeq" id="WP_069295374.1">
    <property type="nucleotide sequence ID" value="NZ_MCRI01000005.1"/>
</dbReference>
<dbReference type="GO" id="GO:0008408">
    <property type="term" value="F:3'-5' exonuclease activity"/>
    <property type="evidence" value="ECO:0007669"/>
    <property type="project" value="InterPro"/>
</dbReference>
<dbReference type="STRING" id="291169.A9E74_00847"/>
<dbReference type="GO" id="GO:0006260">
    <property type="term" value="P:DNA replication"/>
    <property type="evidence" value="ECO:0007669"/>
    <property type="project" value="InterPro"/>
</dbReference>
<comment type="caution">
    <text evidence="1">The sequence shown here is derived from an EMBL/GenBank/DDBJ whole genome shotgun (WGS) entry which is preliminary data.</text>
</comment>
<dbReference type="InterPro" id="IPR036654">
    <property type="entry name" value="DNA_pol_III_psi_sf"/>
</dbReference>
<dbReference type="Gene3D" id="3.40.50.10220">
    <property type="entry name" value="DNA polymerase III, psi subunit"/>
    <property type="match status" value="1"/>
</dbReference>